<sequence>MAPSSSHSCTFPCFMLFLSLFLVPALSLASPSSNPKSIVLKVSKDPGSLQYFATLGLGTPAVAFKMVVDLGGESFWVDCQQGYKSSSYVQPDCPSEQCSSARARCGGCFLSPVFACYDHKCGRFLDNSVQKHAFYGIVSQDEISMKSAGLDVRVPGTVFICGETVALEGLAEGVKGIMGLGKTNISTVTQFASTFQLQRKFSVCLSSSLRSDGQLVIGDRPQHSIKSMTYTPLITNPVSTASAFFPGESSAEYFIGLKAIRVNGKPVQIDKSLLQIKDDGQGGTKISTVVPYTVMQTSIFSAVINAIATELGHSTRVAAVKPFGACFESNHVEKGSSGSHVPDIDLVLQNDRVFWRLGDVNSMVKINKSLTCLGLVDGGTYPVGPSIVIGGKQLEDTLLEFNLEESVLGISSAECSKLNLA</sequence>
<reference evidence="2" key="1">
    <citation type="journal article" date="2023" name="Front. Plant Sci.">
        <title>Chromosomal-level genome assembly of Melastoma candidum provides insights into trichome evolution.</title>
        <authorList>
            <person name="Zhong Y."/>
            <person name="Wu W."/>
            <person name="Sun C."/>
            <person name="Zou P."/>
            <person name="Liu Y."/>
            <person name="Dai S."/>
            <person name="Zhou R."/>
        </authorList>
    </citation>
    <scope>NUCLEOTIDE SEQUENCE [LARGE SCALE GENOMIC DNA]</scope>
</reference>
<evidence type="ECO:0000313" key="1">
    <source>
        <dbReference type="EMBL" id="KAI4364395.1"/>
    </source>
</evidence>
<accession>A0ACB9QDG4</accession>
<keyword evidence="2" id="KW-1185">Reference proteome</keyword>
<protein>
    <submittedName>
        <fullName evidence="1">Uncharacterized protein</fullName>
    </submittedName>
</protein>
<organism evidence="1 2">
    <name type="scientific">Melastoma candidum</name>
    <dbReference type="NCBI Taxonomy" id="119954"/>
    <lineage>
        <taxon>Eukaryota</taxon>
        <taxon>Viridiplantae</taxon>
        <taxon>Streptophyta</taxon>
        <taxon>Embryophyta</taxon>
        <taxon>Tracheophyta</taxon>
        <taxon>Spermatophyta</taxon>
        <taxon>Magnoliopsida</taxon>
        <taxon>eudicotyledons</taxon>
        <taxon>Gunneridae</taxon>
        <taxon>Pentapetalae</taxon>
        <taxon>rosids</taxon>
        <taxon>malvids</taxon>
        <taxon>Myrtales</taxon>
        <taxon>Melastomataceae</taxon>
        <taxon>Melastomatoideae</taxon>
        <taxon>Melastomateae</taxon>
        <taxon>Melastoma</taxon>
    </lineage>
</organism>
<name>A0ACB9QDG4_9MYRT</name>
<dbReference type="Proteomes" id="UP001057402">
    <property type="component" value="Chromosome 6"/>
</dbReference>
<proteinExistence type="predicted"/>
<gene>
    <name evidence="1" type="ORF">MLD38_020491</name>
</gene>
<dbReference type="EMBL" id="CM042885">
    <property type="protein sequence ID" value="KAI4364395.1"/>
    <property type="molecule type" value="Genomic_DNA"/>
</dbReference>
<comment type="caution">
    <text evidence="1">The sequence shown here is derived from an EMBL/GenBank/DDBJ whole genome shotgun (WGS) entry which is preliminary data.</text>
</comment>
<evidence type="ECO:0000313" key="2">
    <source>
        <dbReference type="Proteomes" id="UP001057402"/>
    </source>
</evidence>